<dbReference type="Proteomes" id="UP001202248">
    <property type="component" value="Unassembled WGS sequence"/>
</dbReference>
<dbReference type="RefSeq" id="WP_240830587.1">
    <property type="nucleotide sequence ID" value="NZ_JAKWBL010000002.1"/>
</dbReference>
<keyword evidence="3" id="KW-1185">Reference proteome</keyword>
<evidence type="ECO:0000259" key="1">
    <source>
        <dbReference type="PROSITE" id="PS51352"/>
    </source>
</evidence>
<dbReference type="InterPro" id="IPR000866">
    <property type="entry name" value="AhpC/TSA"/>
</dbReference>
<dbReference type="Gene3D" id="3.40.30.10">
    <property type="entry name" value="Glutaredoxin"/>
    <property type="match status" value="1"/>
</dbReference>
<dbReference type="PANTHER" id="PTHR42852:SF13">
    <property type="entry name" value="PROTEIN DIPZ"/>
    <property type="match status" value="1"/>
</dbReference>
<gene>
    <name evidence="2" type="ORF">MKP09_13895</name>
</gene>
<dbReference type="PROSITE" id="PS51257">
    <property type="entry name" value="PROKAR_LIPOPROTEIN"/>
    <property type="match status" value="1"/>
</dbReference>
<evidence type="ECO:0000313" key="3">
    <source>
        <dbReference type="Proteomes" id="UP001202248"/>
    </source>
</evidence>
<name>A0ABS9SKQ6_9BACT</name>
<dbReference type="CDD" id="cd02966">
    <property type="entry name" value="TlpA_like_family"/>
    <property type="match status" value="1"/>
</dbReference>
<dbReference type="PANTHER" id="PTHR42852">
    <property type="entry name" value="THIOL:DISULFIDE INTERCHANGE PROTEIN DSBE"/>
    <property type="match status" value="1"/>
</dbReference>
<reference evidence="2 3" key="1">
    <citation type="submission" date="2022-02" db="EMBL/GenBank/DDBJ databases">
        <authorList>
            <person name="Min J."/>
        </authorList>
    </citation>
    <scope>NUCLEOTIDE SEQUENCE [LARGE SCALE GENOMIC DNA]</scope>
    <source>
        <strain evidence="2 3">GR10-1</strain>
    </source>
</reference>
<feature type="domain" description="Thioredoxin" evidence="1">
    <location>
        <begin position="35"/>
        <end position="190"/>
    </location>
</feature>
<evidence type="ECO:0000313" key="2">
    <source>
        <dbReference type="EMBL" id="MCH5598922.1"/>
    </source>
</evidence>
<dbReference type="Pfam" id="PF00578">
    <property type="entry name" value="AhpC-TSA"/>
    <property type="match status" value="1"/>
</dbReference>
<protein>
    <submittedName>
        <fullName evidence="2">TlpA family protein disulfide reductase</fullName>
    </submittedName>
</protein>
<dbReference type="SUPFAM" id="SSF52833">
    <property type="entry name" value="Thioredoxin-like"/>
    <property type="match status" value="1"/>
</dbReference>
<dbReference type="EMBL" id="JAKWBL010000002">
    <property type="protein sequence ID" value="MCH5598922.1"/>
    <property type="molecule type" value="Genomic_DNA"/>
</dbReference>
<organism evidence="2 3">
    <name type="scientific">Niabella ginsengisoli</name>
    <dbReference type="NCBI Taxonomy" id="522298"/>
    <lineage>
        <taxon>Bacteria</taxon>
        <taxon>Pseudomonadati</taxon>
        <taxon>Bacteroidota</taxon>
        <taxon>Chitinophagia</taxon>
        <taxon>Chitinophagales</taxon>
        <taxon>Chitinophagaceae</taxon>
        <taxon>Niabella</taxon>
    </lineage>
</organism>
<accession>A0ABS9SKQ6</accession>
<dbReference type="InterPro" id="IPR050553">
    <property type="entry name" value="Thioredoxin_ResA/DsbE_sf"/>
</dbReference>
<sequence>MNMKWLHFLIVTLLWAISCGSVENKEIEKMKNTQEQTTTIAPELRVEQWIDANGKKLDQPIKLSDYNGKHKIIYCFQHWCPGCHSVGLPSLKKLVDTFEGNDKIAFLAVQTVFEGAHANTYDKILETQKKYDLKIPFGHDPGKGRSTIMQDYQTGGTPWFIFIDPENNVVFADFHINVDGAIQYLKEATK</sequence>
<dbReference type="InterPro" id="IPR036249">
    <property type="entry name" value="Thioredoxin-like_sf"/>
</dbReference>
<proteinExistence type="predicted"/>
<comment type="caution">
    <text evidence="2">The sequence shown here is derived from an EMBL/GenBank/DDBJ whole genome shotgun (WGS) entry which is preliminary data.</text>
</comment>
<dbReference type="InterPro" id="IPR013766">
    <property type="entry name" value="Thioredoxin_domain"/>
</dbReference>
<dbReference type="PROSITE" id="PS51352">
    <property type="entry name" value="THIOREDOXIN_2"/>
    <property type="match status" value="1"/>
</dbReference>